<accession>A0A642B5C7</accession>
<reference evidence="2" key="1">
    <citation type="journal article" date="2019" name="Nat. Med.">
        <title>A library of human gut bacterial isolates paired with longitudinal multiomics data enables mechanistic microbiome research.</title>
        <authorList>
            <person name="Poyet M."/>
            <person name="Groussin M."/>
            <person name="Gibbons S.M."/>
            <person name="Avila-Pacheco J."/>
            <person name="Jiang X."/>
            <person name="Kearney S.M."/>
            <person name="Perrotta A.R."/>
            <person name="Berdy B."/>
            <person name="Zhao S."/>
            <person name="Lieberman T.D."/>
            <person name="Swanson P.K."/>
            <person name="Smith M."/>
            <person name="Roesemann S."/>
            <person name="Alexander J.E."/>
            <person name="Rich S.A."/>
            <person name="Livny J."/>
            <person name="Vlamakis H."/>
            <person name="Clish C."/>
            <person name="Bullock K."/>
            <person name="Deik A."/>
            <person name="Scott J."/>
            <person name="Pierce K.A."/>
            <person name="Xavier R.J."/>
            <person name="Alm E.J."/>
        </authorList>
    </citation>
    <scope>NUCLEOTIDE SEQUENCE</scope>
    <source>
        <strain evidence="2">BIOML-A21</strain>
    </source>
</reference>
<comment type="caution">
    <text evidence="2">The sequence shown here is derived from an EMBL/GenBank/DDBJ whole genome shotgun (WGS) entry which is preliminary data.</text>
</comment>
<feature type="coiled-coil region" evidence="1">
    <location>
        <begin position="1"/>
        <end position="37"/>
    </location>
</feature>
<proteinExistence type="predicted"/>
<dbReference type="EMBL" id="VWFV01000193">
    <property type="protein sequence ID" value="KAA4604541.1"/>
    <property type="molecule type" value="Genomic_DNA"/>
</dbReference>
<evidence type="ECO:0000313" key="2">
    <source>
        <dbReference type="EMBL" id="KAA4604541.1"/>
    </source>
</evidence>
<organism evidence="2">
    <name type="scientific">Bacteroides ovatus</name>
    <dbReference type="NCBI Taxonomy" id="28116"/>
    <lineage>
        <taxon>Bacteria</taxon>
        <taxon>Pseudomonadati</taxon>
        <taxon>Bacteroidota</taxon>
        <taxon>Bacteroidia</taxon>
        <taxon>Bacteroidales</taxon>
        <taxon>Bacteroidaceae</taxon>
        <taxon>Bacteroides</taxon>
    </lineage>
</organism>
<keyword evidence="1" id="KW-0175">Coiled coil</keyword>
<dbReference type="AlphaFoldDB" id="A0A642B5C7"/>
<protein>
    <submittedName>
        <fullName evidence="2">Uncharacterized protein</fullName>
    </submittedName>
</protein>
<name>A0A642B5C7_BACOV</name>
<sequence>MEQNKKKIEDEKIKKLQEQKEREKMEILAKADEIRNQTFVFDDTGELALKKAIEDLSIEPIDNPEERYETYYKIVNRMLRKHLPKGAENKKARDLIYEEKNTFLTRGYRKDVRGIRGADGRMSYIADIRDLINIITEWAASQGTVFELYDRLRNINIEKGYGDPMNM</sequence>
<gene>
    <name evidence="2" type="ORF">F3C24_27740</name>
</gene>
<evidence type="ECO:0000256" key="1">
    <source>
        <dbReference type="SAM" id="Coils"/>
    </source>
</evidence>